<dbReference type="Pfam" id="PF00646">
    <property type="entry name" value="F-box"/>
    <property type="match status" value="1"/>
</dbReference>
<keyword evidence="3" id="KW-1185">Reference proteome</keyword>
<dbReference type="EMBL" id="CANHGI010000004">
    <property type="protein sequence ID" value="CAI5448763.1"/>
    <property type="molecule type" value="Genomic_DNA"/>
</dbReference>
<dbReference type="Proteomes" id="UP001152747">
    <property type="component" value="Unassembled WGS sequence"/>
</dbReference>
<feature type="domain" description="F-box" evidence="1">
    <location>
        <begin position="117"/>
        <end position="157"/>
    </location>
</feature>
<sequence length="290" mass="33979">MKKYSLSSSPSTSHFDLSPVYQQQLSKKQNWTVGRKTHQISFSGVVASLLLGNTKYYLNATWNFKEFFEKAYFCGYLRFLRLIFDRRKYCSEIVRLNAAGCQISTPKNFLEDFNTTFGPEILDKIFQFLPSEDQKTAQLVCRQWKNLLDARKNQYAKKQISSLSVSYNRKIVRISKSSNSLEIFGGSMKKADLANFGNLRITNMDLSIHGVLDDVDILNMKNIYVQFLSIYFYNGFQDQDRRIMQNFVNQLAENRYVQNLQLICFGNQFPTWFETFIQTSNIENVQFRCY</sequence>
<dbReference type="Gene3D" id="1.20.1280.50">
    <property type="match status" value="1"/>
</dbReference>
<dbReference type="SUPFAM" id="SSF81383">
    <property type="entry name" value="F-box domain"/>
    <property type="match status" value="1"/>
</dbReference>
<dbReference type="AlphaFoldDB" id="A0A9P1N2M3"/>
<reference evidence="2" key="1">
    <citation type="submission" date="2022-11" db="EMBL/GenBank/DDBJ databases">
        <authorList>
            <person name="Kikuchi T."/>
        </authorList>
    </citation>
    <scope>NUCLEOTIDE SEQUENCE</scope>
    <source>
        <strain evidence="2">PS1010</strain>
    </source>
</reference>
<comment type="caution">
    <text evidence="2">The sequence shown here is derived from an EMBL/GenBank/DDBJ whole genome shotgun (WGS) entry which is preliminary data.</text>
</comment>
<dbReference type="SMART" id="SM00256">
    <property type="entry name" value="FBOX"/>
    <property type="match status" value="1"/>
</dbReference>
<accession>A0A9P1N2M3</accession>
<dbReference type="OrthoDB" id="5798351at2759"/>
<dbReference type="InterPro" id="IPR036047">
    <property type="entry name" value="F-box-like_dom_sf"/>
</dbReference>
<evidence type="ECO:0000259" key="1">
    <source>
        <dbReference type="SMART" id="SM00256"/>
    </source>
</evidence>
<name>A0A9P1N2M3_9PELO</name>
<protein>
    <recommendedName>
        <fullName evidence="1">F-box domain-containing protein</fullName>
    </recommendedName>
</protein>
<dbReference type="InterPro" id="IPR001810">
    <property type="entry name" value="F-box_dom"/>
</dbReference>
<dbReference type="CDD" id="cd09917">
    <property type="entry name" value="F-box_SF"/>
    <property type="match status" value="1"/>
</dbReference>
<organism evidence="2 3">
    <name type="scientific">Caenorhabditis angaria</name>
    <dbReference type="NCBI Taxonomy" id="860376"/>
    <lineage>
        <taxon>Eukaryota</taxon>
        <taxon>Metazoa</taxon>
        <taxon>Ecdysozoa</taxon>
        <taxon>Nematoda</taxon>
        <taxon>Chromadorea</taxon>
        <taxon>Rhabditida</taxon>
        <taxon>Rhabditina</taxon>
        <taxon>Rhabditomorpha</taxon>
        <taxon>Rhabditoidea</taxon>
        <taxon>Rhabditidae</taxon>
        <taxon>Peloderinae</taxon>
        <taxon>Caenorhabditis</taxon>
    </lineage>
</organism>
<proteinExistence type="predicted"/>
<evidence type="ECO:0000313" key="2">
    <source>
        <dbReference type="EMBL" id="CAI5448763.1"/>
    </source>
</evidence>
<evidence type="ECO:0000313" key="3">
    <source>
        <dbReference type="Proteomes" id="UP001152747"/>
    </source>
</evidence>
<gene>
    <name evidence="2" type="ORF">CAMP_LOCUS11400</name>
</gene>